<dbReference type="EMBL" id="CP060780">
    <property type="protein sequence ID" value="QNP44523.1"/>
    <property type="molecule type" value="Genomic_DNA"/>
</dbReference>
<accession>A0ABX6TA52</accession>
<dbReference type="Gene3D" id="2.170.130.10">
    <property type="entry name" value="TonB-dependent receptor, plug domain"/>
    <property type="match status" value="1"/>
</dbReference>
<feature type="region of interest" description="Disordered" evidence="1">
    <location>
        <begin position="1"/>
        <end position="57"/>
    </location>
</feature>
<sequence>MPPVRTLRGHRNRFGTCRSCRSPGAPPPSTDQPAAPVTDDQASTTEPAPAAEDEGYDEGSEIVVTGVRRGSVVGDIPPENILGARDVRATGANSIDELLESLAPQIGSARGRGGERPILLLNGQRISSFREMRDIPTEAIERVEILPEEVALKYGYRADQRVVNIVLRERFHSTVARVDGNLSTEGGYTGGLGDLTRLSIQKNSRTTVNLHAEGNSLLTEDERDVSPADPSRSLVGSKSQLRASTTINRTILTDVGATLNAEIEHNQGRSLFGQSDFALNTLVRNTRSDTAHVGFTLNGDKGKWHWSSTGNGDVGKSITRSDRADETGRDRAETTSASADVDLTANGPLFAVPREMRA</sequence>
<gene>
    <name evidence="3" type="ORF">H9L15_15620</name>
</gene>
<reference evidence="3 4" key="1">
    <citation type="submission" date="2020-08" db="EMBL/GenBank/DDBJ databases">
        <title>Genome sequence of Sphingomonas daechungensis KACC 18115T.</title>
        <authorList>
            <person name="Hyun D.-W."/>
            <person name="Bae J.-W."/>
        </authorList>
    </citation>
    <scope>NUCLEOTIDE SEQUENCE [LARGE SCALE GENOMIC DNA]</scope>
    <source>
        <strain evidence="3 4">KACC 18115</strain>
    </source>
</reference>
<dbReference type="SUPFAM" id="SSF56935">
    <property type="entry name" value="Porins"/>
    <property type="match status" value="1"/>
</dbReference>
<name>A0ABX6TA52_9SPHN</name>
<feature type="region of interest" description="Disordered" evidence="1">
    <location>
        <begin position="304"/>
        <end position="342"/>
    </location>
</feature>
<feature type="domain" description="TonB-dependent receptor plug" evidence="2">
    <location>
        <begin position="83"/>
        <end position="157"/>
    </location>
</feature>
<dbReference type="Pfam" id="PF07715">
    <property type="entry name" value="Plug"/>
    <property type="match status" value="1"/>
</dbReference>
<dbReference type="Proteomes" id="UP000516134">
    <property type="component" value="Chromosome"/>
</dbReference>
<keyword evidence="4" id="KW-1185">Reference proteome</keyword>
<organism evidence="3 4">
    <name type="scientific">Sphingomonas daechungensis</name>
    <dbReference type="NCBI Taxonomy" id="1176646"/>
    <lineage>
        <taxon>Bacteria</taxon>
        <taxon>Pseudomonadati</taxon>
        <taxon>Pseudomonadota</taxon>
        <taxon>Alphaproteobacteria</taxon>
        <taxon>Sphingomonadales</taxon>
        <taxon>Sphingomonadaceae</taxon>
        <taxon>Sphingomonas</taxon>
    </lineage>
</organism>
<dbReference type="InterPro" id="IPR037066">
    <property type="entry name" value="Plug_dom_sf"/>
</dbReference>
<evidence type="ECO:0000313" key="4">
    <source>
        <dbReference type="Proteomes" id="UP000516134"/>
    </source>
</evidence>
<proteinExistence type="predicted"/>
<evidence type="ECO:0000256" key="1">
    <source>
        <dbReference type="SAM" id="MobiDB-lite"/>
    </source>
</evidence>
<feature type="region of interest" description="Disordered" evidence="1">
    <location>
        <begin position="214"/>
        <end position="240"/>
    </location>
</feature>
<dbReference type="InterPro" id="IPR012910">
    <property type="entry name" value="Plug_dom"/>
</dbReference>
<keyword evidence="3" id="KW-0675">Receptor</keyword>
<protein>
    <submittedName>
        <fullName evidence="3">TonB-dependent receptor plug domain-containing protein</fullName>
    </submittedName>
</protein>
<evidence type="ECO:0000259" key="2">
    <source>
        <dbReference type="Pfam" id="PF07715"/>
    </source>
</evidence>
<feature type="compositionally biased region" description="Basic and acidic residues" evidence="1">
    <location>
        <begin position="319"/>
        <end position="333"/>
    </location>
</feature>
<evidence type="ECO:0000313" key="3">
    <source>
        <dbReference type="EMBL" id="QNP44523.1"/>
    </source>
</evidence>